<dbReference type="RefSeq" id="WP_218405128.1">
    <property type="nucleotide sequence ID" value="NZ_JAGSPC010000001.1"/>
</dbReference>
<keyword evidence="1" id="KW-0812">Transmembrane</keyword>
<comment type="caution">
    <text evidence="2">The sequence shown here is derived from an EMBL/GenBank/DDBJ whole genome shotgun (WGS) entry which is preliminary data.</text>
</comment>
<name>A0A9X1F4G8_9SPHN</name>
<feature type="transmembrane region" description="Helical" evidence="1">
    <location>
        <begin position="7"/>
        <end position="26"/>
    </location>
</feature>
<organism evidence="2 3">
    <name type="scientific">Erythrobacter crassostreae</name>
    <dbReference type="NCBI Taxonomy" id="2828328"/>
    <lineage>
        <taxon>Bacteria</taxon>
        <taxon>Pseudomonadati</taxon>
        <taxon>Pseudomonadota</taxon>
        <taxon>Alphaproteobacteria</taxon>
        <taxon>Sphingomonadales</taxon>
        <taxon>Erythrobacteraceae</taxon>
        <taxon>Erythrobacter/Porphyrobacter group</taxon>
        <taxon>Erythrobacter</taxon>
    </lineage>
</organism>
<evidence type="ECO:0000313" key="2">
    <source>
        <dbReference type="EMBL" id="MBV7259952.1"/>
    </source>
</evidence>
<feature type="transmembrane region" description="Helical" evidence="1">
    <location>
        <begin position="32"/>
        <end position="49"/>
    </location>
</feature>
<proteinExistence type="predicted"/>
<feature type="transmembrane region" description="Helical" evidence="1">
    <location>
        <begin position="106"/>
        <end position="125"/>
    </location>
</feature>
<feature type="transmembrane region" description="Helical" evidence="1">
    <location>
        <begin position="61"/>
        <end position="83"/>
    </location>
</feature>
<keyword evidence="1" id="KW-0472">Membrane</keyword>
<protein>
    <submittedName>
        <fullName evidence="2">Uncharacterized protein</fullName>
    </submittedName>
</protein>
<gene>
    <name evidence="2" type="ORF">KCG46_10275</name>
</gene>
<evidence type="ECO:0000256" key="1">
    <source>
        <dbReference type="SAM" id="Phobius"/>
    </source>
</evidence>
<keyword evidence="1" id="KW-1133">Transmembrane helix</keyword>
<dbReference type="EMBL" id="JAGSPC010000001">
    <property type="protein sequence ID" value="MBV7259952.1"/>
    <property type="molecule type" value="Genomic_DNA"/>
</dbReference>
<dbReference type="Proteomes" id="UP001138681">
    <property type="component" value="Unassembled WGS sequence"/>
</dbReference>
<sequence>MQKVNIFLGAGWAGLAALLAVFLGALVSIPEAILIAGLLICVACCWVMLFTRNADEYTRGLWTSGASMAFATLLILFLGLPFAEGVYDGFQSTRAGTPGQNNERDIPAIASIALAIIAFYIGLFWKRMRGGI</sequence>
<accession>A0A9X1F4G8</accession>
<evidence type="ECO:0000313" key="3">
    <source>
        <dbReference type="Proteomes" id="UP001138681"/>
    </source>
</evidence>
<reference evidence="2" key="1">
    <citation type="submission" date="2021-04" db="EMBL/GenBank/DDBJ databases">
        <authorList>
            <person name="Pira H."/>
            <person name="Risdian C."/>
            <person name="Wink J."/>
        </authorList>
    </citation>
    <scope>NUCLEOTIDE SEQUENCE</scope>
    <source>
        <strain evidence="2">WH158</strain>
    </source>
</reference>
<dbReference type="AlphaFoldDB" id="A0A9X1F4G8"/>
<keyword evidence="3" id="KW-1185">Reference proteome</keyword>